<proteinExistence type="predicted"/>
<sequence>MTQIITDPRSAESETAEMLRLMRDIHAQNSRLLERLDKLEREQGRRAAVVGFSGGMVGGGIVHLGIEFIRAKFGG</sequence>
<dbReference type="EMBL" id="FKLO01000080">
    <property type="protein sequence ID" value="SAM71625.1"/>
    <property type="molecule type" value="Genomic_DNA"/>
</dbReference>
<evidence type="ECO:0000313" key="2">
    <source>
        <dbReference type="Proteomes" id="UP000190837"/>
    </source>
</evidence>
<dbReference type="RefSeq" id="WP_079542099.1">
    <property type="nucleotide sequence ID" value="NZ_CAUPBE010000013.1"/>
</dbReference>
<dbReference type="Proteomes" id="UP000190837">
    <property type="component" value="Unassembled WGS sequence"/>
</dbReference>
<organism evidence="1 2">
    <name type="scientific">Cardiobacterium hominis</name>
    <dbReference type="NCBI Taxonomy" id="2718"/>
    <lineage>
        <taxon>Bacteria</taxon>
        <taxon>Pseudomonadati</taxon>
        <taxon>Pseudomonadota</taxon>
        <taxon>Gammaproteobacteria</taxon>
        <taxon>Cardiobacteriales</taxon>
        <taxon>Cardiobacteriaceae</taxon>
        <taxon>Cardiobacterium</taxon>
    </lineage>
</organism>
<protein>
    <submittedName>
        <fullName evidence="1">Uncharacterized protein</fullName>
    </submittedName>
</protein>
<gene>
    <name evidence="1" type="ORF">CHUV0807_2351</name>
</gene>
<reference evidence="2" key="1">
    <citation type="submission" date="2016-04" db="EMBL/GenBank/DDBJ databases">
        <authorList>
            <person name="Tagini F."/>
        </authorList>
    </citation>
    <scope>NUCLEOTIDE SEQUENCE [LARGE SCALE GENOMIC DNA]</scope>
    <source>
        <strain evidence="2">CHUV0807</strain>
    </source>
</reference>
<evidence type="ECO:0000313" key="1">
    <source>
        <dbReference type="EMBL" id="SAM71625.1"/>
    </source>
</evidence>
<dbReference type="AlphaFoldDB" id="A0A1C3H6Y0"/>
<accession>A0A1C3H6Y0</accession>
<name>A0A1C3H6Y0_9GAMM</name>